<feature type="transmembrane region" description="Helical" evidence="6">
    <location>
        <begin position="265"/>
        <end position="284"/>
    </location>
</feature>
<dbReference type="AlphaFoldDB" id="A0A6A6RA18"/>
<dbReference type="PANTHER" id="PTHR42718:SF1">
    <property type="entry name" value="LOW AFFINITY AMMONIUM TRANSPORTER"/>
    <property type="match status" value="1"/>
</dbReference>
<dbReference type="Pfam" id="PF07690">
    <property type="entry name" value="MFS_1"/>
    <property type="match status" value="1"/>
</dbReference>
<evidence type="ECO:0000256" key="5">
    <source>
        <dbReference type="SAM" id="MobiDB-lite"/>
    </source>
</evidence>
<feature type="transmembrane region" description="Helical" evidence="6">
    <location>
        <begin position="116"/>
        <end position="136"/>
    </location>
</feature>
<dbReference type="SUPFAM" id="SSF103473">
    <property type="entry name" value="MFS general substrate transporter"/>
    <property type="match status" value="2"/>
</dbReference>
<dbReference type="PANTHER" id="PTHR42718">
    <property type="entry name" value="MAJOR FACILITATOR SUPERFAMILY MULTIDRUG TRANSPORTER MFSC"/>
    <property type="match status" value="1"/>
</dbReference>
<feature type="transmembrane region" description="Helical" evidence="6">
    <location>
        <begin position="423"/>
        <end position="449"/>
    </location>
</feature>
<name>A0A6A6RA18_9PEZI</name>
<dbReference type="Gene3D" id="1.20.1250.20">
    <property type="entry name" value="MFS general substrate transporter like domains"/>
    <property type="match status" value="1"/>
</dbReference>
<feature type="transmembrane region" description="Helical" evidence="6">
    <location>
        <begin position="142"/>
        <end position="162"/>
    </location>
</feature>
<accession>A0A6A6RA18</accession>
<dbReference type="GO" id="GO:0022857">
    <property type="term" value="F:transmembrane transporter activity"/>
    <property type="evidence" value="ECO:0007669"/>
    <property type="project" value="InterPro"/>
</dbReference>
<reference evidence="8" key="1">
    <citation type="journal article" date="2020" name="Stud. Mycol.">
        <title>101 Dothideomycetes genomes: a test case for predicting lifestyles and emergence of pathogens.</title>
        <authorList>
            <person name="Haridas S."/>
            <person name="Albert R."/>
            <person name="Binder M."/>
            <person name="Bloem J."/>
            <person name="Labutti K."/>
            <person name="Salamov A."/>
            <person name="Andreopoulos B."/>
            <person name="Baker S."/>
            <person name="Barry K."/>
            <person name="Bills G."/>
            <person name="Bluhm B."/>
            <person name="Cannon C."/>
            <person name="Castanera R."/>
            <person name="Culley D."/>
            <person name="Daum C."/>
            <person name="Ezra D."/>
            <person name="Gonzalez J."/>
            <person name="Henrissat B."/>
            <person name="Kuo A."/>
            <person name="Liang C."/>
            <person name="Lipzen A."/>
            <person name="Lutzoni F."/>
            <person name="Magnuson J."/>
            <person name="Mondo S."/>
            <person name="Nolan M."/>
            <person name="Ohm R."/>
            <person name="Pangilinan J."/>
            <person name="Park H.-J."/>
            <person name="Ramirez L."/>
            <person name="Alfaro M."/>
            <person name="Sun H."/>
            <person name="Tritt A."/>
            <person name="Yoshinaga Y."/>
            <person name="Zwiers L.-H."/>
            <person name="Turgeon B."/>
            <person name="Goodwin S."/>
            <person name="Spatafora J."/>
            <person name="Crous P."/>
            <person name="Grigoriev I."/>
        </authorList>
    </citation>
    <scope>NUCLEOTIDE SEQUENCE</scope>
    <source>
        <strain evidence="8">CBS 269.34</strain>
    </source>
</reference>
<keyword evidence="4 6" id="KW-0472">Membrane</keyword>
<proteinExistence type="predicted"/>
<dbReference type="Gene3D" id="1.20.1720.10">
    <property type="entry name" value="Multidrug resistance protein D"/>
    <property type="match status" value="1"/>
</dbReference>
<evidence type="ECO:0000313" key="9">
    <source>
        <dbReference type="Proteomes" id="UP000799750"/>
    </source>
</evidence>
<evidence type="ECO:0000256" key="6">
    <source>
        <dbReference type="SAM" id="Phobius"/>
    </source>
</evidence>
<evidence type="ECO:0000256" key="4">
    <source>
        <dbReference type="ARBA" id="ARBA00023136"/>
    </source>
</evidence>
<organism evidence="8 9">
    <name type="scientific">Lophium mytilinum</name>
    <dbReference type="NCBI Taxonomy" id="390894"/>
    <lineage>
        <taxon>Eukaryota</taxon>
        <taxon>Fungi</taxon>
        <taxon>Dikarya</taxon>
        <taxon>Ascomycota</taxon>
        <taxon>Pezizomycotina</taxon>
        <taxon>Dothideomycetes</taxon>
        <taxon>Pleosporomycetidae</taxon>
        <taxon>Mytilinidiales</taxon>
        <taxon>Mytilinidiaceae</taxon>
        <taxon>Lophium</taxon>
    </lineage>
</organism>
<dbReference type="InterPro" id="IPR020846">
    <property type="entry name" value="MFS_dom"/>
</dbReference>
<keyword evidence="2 6" id="KW-0812">Transmembrane</keyword>
<dbReference type="CDD" id="cd17476">
    <property type="entry name" value="MFS_Amf1_MDR_like"/>
    <property type="match status" value="1"/>
</dbReference>
<keyword evidence="3 6" id="KW-1133">Transmembrane helix</keyword>
<comment type="subcellular location">
    <subcellularLocation>
        <location evidence="1">Membrane</location>
        <topology evidence="1">Multi-pass membrane protein</topology>
    </subcellularLocation>
</comment>
<feature type="region of interest" description="Disordered" evidence="5">
    <location>
        <begin position="1"/>
        <end position="30"/>
    </location>
</feature>
<dbReference type="InterPro" id="IPR036259">
    <property type="entry name" value="MFS_trans_sf"/>
</dbReference>
<feature type="transmembrane region" description="Helical" evidence="6">
    <location>
        <begin position="174"/>
        <end position="193"/>
    </location>
</feature>
<feature type="transmembrane region" description="Helical" evidence="6">
    <location>
        <begin position="335"/>
        <end position="355"/>
    </location>
</feature>
<keyword evidence="9" id="KW-1185">Reference proteome</keyword>
<dbReference type="Proteomes" id="UP000799750">
    <property type="component" value="Unassembled WGS sequence"/>
</dbReference>
<evidence type="ECO:0000256" key="1">
    <source>
        <dbReference type="ARBA" id="ARBA00004141"/>
    </source>
</evidence>
<feature type="transmembrane region" description="Helical" evidence="6">
    <location>
        <begin position="398"/>
        <end position="417"/>
    </location>
</feature>
<protein>
    <recommendedName>
        <fullName evidence="7">Major facilitator superfamily (MFS) profile domain-containing protein</fullName>
    </recommendedName>
</protein>
<feature type="domain" description="Major facilitator superfamily (MFS) profile" evidence="7">
    <location>
        <begin position="49"/>
        <end position="524"/>
    </location>
</feature>
<evidence type="ECO:0000313" key="8">
    <source>
        <dbReference type="EMBL" id="KAF2500583.1"/>
    </source>
</evidence>
<gene>
    <name evidence="8" type="ORF">BU16DRAFT_453222</name>
</gene>
<feature type="transmembrane region" description="Helical" evidence="6">
    <location>
        <begin position="86"/>
        <end position="104"/>
    </location>
</feature>
<dbReference type="EMBL" id="MU004183">
    <property type="protein sequence ID" value="KAF2500583.1"/>
    <property type="molecule type" value="Genomic_DNA"/>
</dbReference>
<feature type="transmembrane region" description="Helical" evidence="6">
    <location>
        <begin position="461"/>
        <end position="481"/>
    </location>
</feature>
<dbReference type="PROSITE" id="PS50850">
    <property type="entry name" value="MFS"/>
    <property type="match status" value="1"/>
</dbReference>
<evidence type="ECO:0000256" key="3">
    <source>
        <dbReference type="ARBA" id="ARBA00022989"/>
    </source>
</evidence>
<feature type="transmembrane region" description="Helical" evidence="6">
    <location>
        <begin position="213"/>
        <end position="232"/>
    </location>
</feature>
<feature type="transmembrane region" description="Helical" evidence="6">
    <location>
        <begin position="49"/>
        <end position="74"/>
    </location>
</feature>
<sequence>MSLPAAKYSSLPPDSPTFPPESIAESQPPPPPETYNHEIFFSQLHEYAFIFNVCLAQLFSLASLAMTVAPLPIIANYFDNHDPGQLSWFTAAYSLTVGTFILPAGRLGDMYGHKRIFMFGWLWFSFWSIICGFSKSTIMLSAFRAMQGIGPALLVPNAMALVGRTFPMGMKRNLVFSLFGACGPTGWVTGAFFSSLCAQLGGNKLKPSGWAWSFWFLAMATFLASILSYLVIPAPITPPPTMTPTTDKNLLRLSRPIPPQSRAQFDYLGCFSGVSGLILINFAVNQAPLVGWKVPYIYYLLILGAIVFGAFIYVELKIASHPLVPLRGLSKEAGFVLGCIAAGWGSHGIWIYYYYLFLEDLRGSTALSAVAQTLPVAVTGTMAALSTGFLLKRFQVGYVMMAAMMCFLLGAILLATAPVDQSYWTQTFLSVLVMPGGMNLSFPAGTIILSNAMPREHQGIAASLISTMVNYSISTGLGIAGTIAVNTNDHGRDPLGGFRGAWYFGIGLSALGVFIAGWFVYHSRVPKL</sequence>
<evidence type="ECO:0000259" key="7">
    <source>
        <dbReference type="PROSITE" id="PS50850"/>
    </source>
</evidence>
<feature type="transmembrane region" description="Helical" evidence="6">
    <location>
        <begin position="501"/>
        <end position="521"/>
    </location>
</feature>
<dbReference type="InterPro" id="IPR011701">
    <property type="entry name" value="MFS"/>
</dbReference>
<dbReference type="OrthoDB" id="2428527at2759"/>
<feature type="transmembrane region" description="Helical" evidence="6">
    <location>
        <begin position="367"/>
        <end position="391"/>
    </location>
</feature>
<evidence type="ECO:0000256" key="2">
    <source>
        <dbReference type="ARBA" id="ARBA00022692"/>
    </source>
</evidence>
<feature type="transmembrane region" description="Helical" evidence="6">
    <location>
        <begin position="296"/>
        <end position="314"/>
    </location>
</feature>
<dbReference type="GO" id="GO:0016020">
    <property type="term" value="C:membrane"/>
    <property type="evidence" value="ECO:0007669"/>
    <property type="project" value="UniProtKB-SubCell"/>
</dbReference>